<protein>
    <submittedName>
        <fullName evidence="3">Thioredoxin family protein</fullName>
    </submittedName>
</protein>
<evidence type="ECO:0000313" key="4">
    <source>
        <dbReference type="Proteomes" id="UP000215441"/>
    </source>
</evidence>
<name>A0A235EK36_9BURK</name>
<dbReference type="InterPro" id="IPR013766">
    <property type="entry name" value="Thioredoxin_domain"/>
</dbReference>
<dbReference type="RefSeq" id="WP_094290300.1">
    <property type="nucleotide sequence ID" value="NZ_NOIG01000009.1"/>
</dbReference>
<dbReference type="InterPro" id="IPR036249">
    <property type="entry name" value="Thioredoxin-like_sf"/>
</dbReference>
<dbReference type="EMBL" id="NOIG01000009">
    <property type="protein sequence ID" value="OYD49406.1"/>
    <property type="molecule type" value="Genomic_DNA"/>
</dbReference>
<feature type="domain" description="Thioredoxin" evidence="2">
    <location>
        <begin position="23"/>
        <end position="178"/>
    </location>
</feature>
<feature type="signal peptide" evidence="1">
    <location>
        <begin position="1"/>
        <end position="21"/>
    </location>
</feature>
<dbReference type="GO" id="GO:0016491">
    <property type="term" value="F:oxidoreductase activity"/>
    <property type="evidence" value="ECO:0007669"/>
    <property type="project" value="InterPro"/>
</dbReference>
<dbReference type="InterPro" id="IPR000866">
    <property type="entry name" value="AhpC/TSA"/>
</dbReference>
<keyword evidence="4" id="KW-1185">Reference proteome</keyword>
<sequence>MKLLRRTLIATAALVALSAQAAATVGQPAPDFTLKDTSGKTVRLSDFKGKHVVLEWTNPGCPFVRKHYDSGNMPATQKDATSKGVVWLSINSTEKASSDYLEPAKLMAWKQERKSAPTAVLMDEEGTVGKSYGARTTPHMYIVNPQGMLVYAGGIDSIPSARPADIEKATNYVKVGLAEALAGKPISAATTAPYGCSIKYKSPA</sequence>
<keyword evidence="1" id="KW-0732">Signal</keyword>
<dbReference type="Gene3D" id="3.40.30.10">
    <property type="entry name" value="Glutaredoxin"/>
    <property type="match status" value="1"/>
</dbReference>
<proteinExistence type="predicted"/>
<evidence type="ECO:0000259" key="2">
    <source>
        <dbReference type="PROSITE" id="PS51352"/>
    </source>
</evidence>
<dbReference type="InterPro" id="IPR047262">
    <property type="entry name" value="PRX-like1"/>
</dbReference>
<dbReference type="GO" id="GO:0016209">
    <property type="term" value="F:antioxidant activity"/>
    <property type="evidence" value="ECO:0007669"/>
    <property type="project" value="InterPro"/>
</dbReference>
<gene>
    <name evidence="3" type="ORF">CBY09_14380</name>
</gene>
<dbReference type="PANTHER" id="PTHR43640">
    <property type="entry name" value="OS07G0260300 PROTEIN"/>
    <property type="match status" value="1"/>
</dbReference>
<feature type="chain" id="PRO_5012082321" evidence="1">
    <location>
        <begin position="22"/>
        <end position="204"/>
    </location>
</feature>
<dbReference type="AlphaFoldDB" id="A0A235EK36"/>
<evidence type="ECO:0000313" key="3">
    <source>
        <dbReference type="EMBL" id="OYD49406.1"/>
    </source>
</evidence>
<accession>A0A235EK36</accession>
<dbReference type="PANTHER" id="PTHR43640:SF1">
    <property type="entry name" value="THIOREDOXIN-DEPENDENT PEROXIREDOXIN"/>
    <property type="match status" value="1"/>
</dbReference>
<dbReference type="CDD" id="cd02969">
    <property type="entry name" value="PRX_like1"/>
    <property type="match status" value="1"/>
</dbReference>
<dbReference type="SUPFAM" id="SSF52833">
    <property type="entry name" value="Thioredoxin-like"/>
    <property type="match status" value="1"/>
</dbReference>
<comment type="caution">
    <text evidence="3">The sequence shown here is derived from an EMBL/GenBank/DDBJ whole genome shotgun (WGS) entry which is preliminary data.</text>
</comment>
<evidence type="ECO:0000256" key="1">
    <source>
        <dbReference type="SAM" id="SignalP"/>
    </source>
</evidence>
<organism evidence="3 4">
    <name type="scientific">Acidovorax kalamii</name>
    <dbReference type="NCBI Taxonomy" id="2004485"/>
    <lineage>
        <taxon>Bacteria</taxon>
        <taxon>Pseudomonadati</taxon>
        <taxon>Pseudomonadota</taxon>
        <taxon>Betaproteobacteria</taxon>
        <taxon>Burkholderiales</taxon>
        <taxon>Comamonadaceae</taxon>
        <taxon>Acidovorax</taxon>
    </lineage>
</organism>
<dbReference type="Proteomes" id="UP000215441">
    <property type="component" value="Unassembled WGS sequence"/>
</dbReference>
<dbReference type="OrthoDB" id="9781543at2"/>
<reference evidence="3 4" key="1">
    <citation type="submission" date="2017-07" db="EMBL/GenBank/DDBJ databases">
        <title>Acidovorax KNDSW TSA 6 genome sequence and assembly.</title>
        <authorList>
            <person name="Mayilraj S."/>
        </authorList>
    </citation>
    <scope>NUCLEOTIDE SEQUENCE [LARGE SCALE GENOMIC DNA]</scope>
    <source>
        <strain evidence="3 4">KNDSW-TSA6</strain>
    </source>
</reference>
<dbReference type="PROSITE" id="PS51352">
    <property type="entry name" value="THIOREDOXIN_2"/>
    <property type="match status" value="1"/>
</dbReference>
<dbReference type="Pfam" id="PF00578">
    <property type="entry name" value="AhpC-TSA"/>
    <property type="match status" value="1"/>
</dbReference>